<proteinExistence type="predicted"/>
<comment type="caution">
    <text evidence="2">The sequence shown here is derived from an EMBL/GenBank/DDBJ whole genome shotgun (WGS) entry which is preliminary data.</text>
</comment>
<dbReference type="Pfam" id="PF09842">
    <property type="entry name" value="DUF2069"/>
    <property type="match status" value="1"/>
</dbReference>
<sequence length="113" mass="12240">MNARRLALLALLANLLLLLAWYGWLAPARTLPAGFVLAVMLAPGLPALALAALRHRKAAFWASLGALFWFSHGVMEAWTEPTVRHLALTEVALSLLIIGGASWDGLRARFAAR</sequence>
<keyword evidence="3" id="KW-1185">Reference proteome</keyword>
<dbReference type="Proteomes" id="UP000519004">
    <property type="component" value="Unassembled WGS sequence"/>
</dbReference>
<gene>
    <name evidence="2" type="ORF">HNQ58_002479</name>
</gene>
<feature type="transmembrane region" description="Helical" evidence="1">
    <location>
        <begin position="35"/>
        <end position="53"/>
    </location>
</feature>
<reference evidence="2 3" key="1">
    <citation type="submission" date="2020-08" db="EMBL/GenBank/DDBJ databases">
        <title>Genomic Encyclopedia of Type Strains, Phase IV (KMG-IV): sequencing the most valuable type-strain genomes for metagenomic binning, comparative biology and taxonomic classification.</title>
        <authorList>
            <person name="Goeker M."/>
        </authorList>
    </citation>
    <scope>NUCLEOTIDE SEQUENCE [LARGE SCALE GENOMIC DNA]</scope>
    <source>
        <strain evidence="2 3">DSM 25897</strain>
    </source>
</reference>
<evidence type="ECO:0000256" key="1">
    <source>
        <dbReference type="SAM" id="Phobius"/>
    </source>
</evidence>
<keyword evidence="1" id="KW-0472">Membrane</keyword>
<feature type="transmembrane region" description="Helical" evidence="1">
    <location>
        <begin position="85"/>
        <end position="106"/>
    </location>
</feature>
<keyword evidence="1" id="KW-0812">Transmembrane</keyword>
<feature type="transmembrane region" description="Helical" evidence="1">
    <location>
        <begin position="60"/>
        <end position="79"/>
    </location>
</feature>
<evidence type="ECO:0000313" key="3">
    <source>
        <dbReference type="Proteomes" id="UP000519004"/>
    </source>
</evidence>
<dbReference type="AlphaFoldDB" id="A0A7W8DFU1"/>
<dbReference type="InterPro" id="IPR018643">
    <property type="entry name" value="DUF2069_membrane"/>
</dbReference>
<dbReference type="RefSeq" id="WP_183949227.1">
    <property type="nucleotide sequence ID" value="NZ_JACHHX010000022.1"/>
</dbReference>
<organism evidence="2 3">
    <name type="scientific">Rehaibacterium terrae</name>
    <dbReference type="NCBI Taxonomy" id="1341696"/>
    <lineage>
        <taxon>Bacteria</taxon>
        <taxon>Pseudomonadati</taxon>
        <taxon>Pseudomonadota</taxon>
        <taxon>Gammaproteobacteria</taxon>
        <taxon>Lysobacterales</taxon>
        <taxon>Lysobacteraceae</taxon>
        <taxon>Rehaibacterium</taxon>
    </lineage>
</organism>
<keyword evidence="1" id="KW-1133">Transmembrane helix</keyword>
<protein>
    <submittedName>
        <fullName evidence="2">Putative membrane protein</fullName>
    </submittedName>
</protein>
<name>A0A7W8DFU1_9GAMM</name>
<accession>A0A7W8DFU1</accession>
<evidence type="ECO:0000313" key="2">
    <source>
        <dbReference type="EMBL" id="MBB5016564.1"/>
    </source>
</evidence>
<dbReference type="EMBL" id="JACHHX010000022">
    <property type="protein sequence ID" value="MBB5016564.1"/>
    <property type="molecule type" value="Genomic_DNA"/>
</dbReference>